<evidence type="ECO:0000256" key="3">
    <source>
        <dbReference type="ARBA" id="ARBA00023163"/>
    </source>
</evidence>
<comment type="caution">
    <text evidence="5">The sequence shown here is derived from an EMBL/GenBank/DDBJ whole genome shotgun (WGS) entry which is preliminary data.</text>
</comment>
<dbReference type="SUPFAM" id="SSF46785">
    <property type="entry name" value="Winged helix' DNA-binding domain"/>
    <property type="match status" value="1"/>
</dbReference>
<sequence>MAEMSAIMLPVMINKLKKRLDSANEVLLKQYGLSKLHLLYLMALLEHNEGMTLKELSDFLGFDKANTSRAISKLIDKKYVQKRSQGELEFKYKVELTSQGHEVASLIQAQNESANQQIVALFTPEELALLAKIGSKLWQYLENEDA</sequence>
<dbReference type="InterPro" id="IPR036388">
    <property type="entry name" value="WH-like_DNA-bd_sf"/>
</dbReference>
<dbReference type="SMART" id="SM00347">
    <property type="entry name" value="HTH_MARR"/>
    <property type="match status" value="1"/>
</dbReference>
<evidence type="ECO:0000256" key="1">
    <source>
        <dbReference type="ARBA" id="ARBA00023015"/>
    </source>
</evidence>
<accession>A0ABW4E6E8</accession>
<organism evidence="5 6">
    <name type="scientific">Lacticaseibacillus baoqingensis</name>
    <dbReference type="NCBI Taxonomy" id="2486013"/>
    <lineage>
        <taxon>Bacteria</taxon>
        <taxon>Bacillati</taxon>
        <taxon>Bacillota</taxon>
        <taxon>Bacilli</taxon>
        <taxon>Lactobacillales</taxon>
        <taxon>Lactobacillaceae</taxon>
        <taxon>Lacticaseibacillus</taxon>
    </lineage>
</organism>
<feature type="domain" description="HTH marR-type" evidence="4">
    <location>
        <begin position="1"/>
        <end position="139"/>
    </location>
</feature>
<keyword evidence="1" id="KW-0805">Transcription regulation</keyword>
<dbReference type="Proteomes" id="UP001597252">
    <property type="component" value="Unassembled WGS sequence"/>
</dbReference>
<evidence type="ECO:0000313" key="5">
    <source>
        <dbReference type="EMBL" id="MFD1485204.1"/>
    </source>
</evidence>
<keyword evidence="6" id="KW-1185">Reference proteome</keyword>
<dbReference type="Pfam" id="PF12802">
    <property type="entry name" value="MarR_2"/>
    <property type="match status" value="1"/>
</dbReference>
<dbReference type="PRINTS" id="PR00598">
    <property type="entry name" value="HTHMARR"/>
</dbReference>
<gene>
    <name evidence="5" type="ORF">ACFQ5J_08175</name>
</gene>
<dbReference type="InterPro" id="IPR000835">
    <property type="entry name" value="HTH_MarR-typ"/>
</dbReference>
<reference evidence="6" key="1">
    <citation type="journal article" date="2019" name="Int. J. Syst. Evol. Microbiol.">
        <title>The Global Catalogue of Microorganisms (GCM) 10K type strain sequencing project: providing services to taxonomists for standard genome sequencing and annotation.</title>
        <authorList>
            <consortium name="The Broad Institute Genomics Platform"/>
            <consortium name="The Broad Institute Genome Sequencing Center for Infectious Disease"/>
            <person name="Wu L."/>
            <person name="Ma J."/>
        </authorList>
    </citation>
    <scope>NUCLEOTIDE SEQUENCE [LARGE SCALE GENOMIC DNA]</scope>
    <source>
        <strain evidence="6">CCM 8903</strain>
    </source>
</reference>
<protein>
    <submittedName>
        <fullName evidence="5">MarR family winged helix-turn-helix transcriptional regulator</fullName>
    </submittedName>
</protein>
<proteinExistence type="predicted"/>
<dbReference type="EMBL" id="JBHTON010000024">
    <property type="protein sequence ID" value="MFD1485204.1"/>
    <property type="molecule type" value="Genomic_DNA"/>
</dbReference>
<dbReference type="PROSITE" id="PS50995">
    <property type="entry name" value="HTH_MARR_2"/>
    <property type="match status" value="1"/>
</dbReference>
<evidence type="ECO:0000313" key="6">
    <source>
        <dbReference type="Proteomes" id="UP001597252"/>
    </source>
</evidence>
<keyword evidence="2" id="KW-0238">DNA-binding</keyword>
<dbReference type="Gene3D" id="1.10.10.10">
    <property type="entry name" value="Winged helix-like DNA-binding domain superfamily/Winged helix DNA-binding domain"/>
    <property type="match status" value="1"/>
</dbReference>
<dbReference type="RefSeq" id="WP_125753066.1">
    <property type="nucleotide sequence ID" value="NZ_JBHTON010000024.1"/>
</dbReference>
<evidence type="ECO:0000256" key="2">
    <source>
        <dbReference type="ARBA" id="ARBA00023125"/>
    </source>
</evidence>
<dbReference type="PANTHER" id="PTHR42756:SF1">
    <property type="entry name" value="TRANSCRIPTIONAL REPRESSOR OF EMRAB OPERON"/>
    <property type="match status" value="1"/>
</dbReference>
<evidence type="ECO:0000259" key="4">
    <source>
        <dbReference type="PROSITE" id="PS50995"/>
    </source>
</evidence>
<name>A0ABW4E6E8_9LACO</name>
<dbReference type="InterPro" id="IPR036390">
    <property type="entry name" value="WH_DNA-bd_sf"/>
</dbReference>
<dbReference type="PANTHER" id="PTHR42756">
    <property type="entry name" value="TRANSCRIPTIONAL REGULATOR, MARR"/>
    <property type="match status" value="1"/>
</dbReference>
<keyword evidence="3" id="KW-0804">Transcription</keyword>